<dbReference type="Gene3D" id="3.30.565.10">
    <property type="entry name" value="Histidine kinase-like ATPase, C-terminal domain"/>
    <property type="match status" value="1"/>
</dbReference>
<evidence type="ECO:0000313" key="16">
    <source>
        <dbReference type="EMBL" id="XCG62702.1"/>
    </source>
</evidence>
<dbReference type="InterPro" id="IPR052023">
    <property type="entry name" value="Histidine_kinase_KdpD"/>
</dbReference>
<evidence type="ECO:0000256" key="13">
    <source>
        <dbReference type="ARBA" id="ARBA00023136"/>
    </source>
</evidence>
<keyword evidence="6" id="KW-0808">Transferase</keyword>
<dbReference type="Gene3D" id="1.10.287.130">
    <property type="match status" value="1"/>
</dbReference>
<evidence type="ECO:0000256" key="1">
    <source>
        <dbReference type="ARBA" id="ARBA00000085"/>
    </source>
</evidence>
<dbReference type="AlphaFoldDB" id="A0AAU8DKF1"/>
<dbReference type="InterPro" id="IPR014729">
    <property type="entry name" value="Rossmann-like_a/b/a_fold"/>
</dbReference>
<dbReference type="CDD" id="cd00075">
    <property type="entry name" value="HATPase"/>
    <property type="match status" value="1"/>
</dbReference>
<evidence type="ECO:0000259" key="15">
    <source>
        <dbReference type="PROSITE" id="PS50109"/>
    </source>
</evidence>
<keyword evidence="10" id="KW-0067">ATP-binding</keyword>
<accession>A0AAU8DKF1</accession>
<organism evidence="16">
    <name type="scientific">Nakamurella sp. A5-74</name>
    <dbReference type="NCBI Taxonomy" id="3158264"/>
    <lineage>
        <taxon>Bacteria</taxon>
        <taxon>Bacillati</taxon>
        <taxon>Actinomycetota</taxon>
        <taxon>Actinomycetes</taxon>
        <taxon>Nakamurellales</taxon>
        <taxon>Nakamurellaceae</taxon>
        <taxon>Nakamurella</taxon>
    </lineage>
</organism>
<dbReference type="InterPro" id="IPR005467">
    <property type="entry name" value="His_kinase_dom"/>
</dbReference>
<dbReference type="SUPFAM" id="SSF52402">
    <property type="entry name" value="Adenine nucleotide alpha hydrolases-like"/>
    <property type="match status" value="1"/>
</dbReference>
<evidence type="ECO:0000256" key="4">
    <source>
        <dbReference type="ARBA" id="ARBA00012438"/>
    </source>
</evidence>
<dbReference type="EMBL" id="CP159218">
    <property type="protein sequence ID" value="XCG62702.1"/>
    <property type="molecule type" value="Genomic_DNA"/>
</dbReference>
<dbReference type="SMART" id="SM00387">
    <property type="entry name" value="HATPase_c"/>
    <property type="match status" value="1"/>
</dbReference>
<proteinExistence type="predicted"/>
<evidence type="ECO:0000256" key="8">
    <source>
        <dbReference type="ARBA" id="ARBA00022741"/>
    </source>
</evidence>
<evidence type="ECO:0000256" key="9">
    <source>
        <dbReference type="ARBA" id="ARBA00022777"/>
    </source>
</evidence>
<keyword evidence="13 14" id="KW-0472">Membrane</keyword>
<reference evidence="16" key="1">
    <citation type="submission" date="2024-05" db="EMBL/GenBank/DDBJ databases">
        <authorList>
            <person name="Cai S.Y."/>
            <person name="Jin L.M."/>
            <person name="Li H.R."/>
        </authorList>
    </citation>
    <scope>NUCLEOTIDE SEQUENCE</scope>
    <source>
        <strain evidence="16">A5-74</strain>
    </source>
</reference>
<dbReference type="InterPro" id="IPR027417">
    <property type="entry name" value="P-loop_NTPase"/>
</dbReference>
<feature type="transmembrane region" description="Helical" evidence="14">
    <location>
        <begin position="387"/>
        <end position="407"/>
    </location>
</feature>
<evidence type="ECO:0000256" key="2">
    <source>
        <dbReference type="ARBA" id="ARBA00004141"/>
    </source>
</evidence>
<dbReference type="InterPro" id="IPR025201">
    <property type="entry name" value="KdpD_TM"/>
</dbReference>
<keyword evidence="5" id="KW-0597">Phosphoprotein</keyword>
<sequence length="841" mass="88449">MTPTPGDGATGSKVARGSLRVYLGAAPGVGKTVAMLEEGHRRAERGTDVVIAVVEDHGRTYTRDRVGELPTIPRRTVSHRGVALDEMDTDAVLARRPEVALVDELAHTNAPGGRYRRRWQDVQELLAAGIDVITTINVQHLESLNDAVVQITGVPQRETVPDAVVRAAEQIELVDMTPQALRRRMAHGHVYPAERVDTALAHYFREGNLTALRELALLWVADQVDDGLATYRERHGITSTWAARERIVVALPAGDGGAALIRRGARIAGRAKGRDLVAVHVLRSDGSLGASASEIERLRTVAESVDGTLQVVVGEDVAEAVLAYARGVNGTQIVVGASARRGVAKVLRPSTFRAIVDASGDIDVHVVTLRPAPSVRRRGRLPVRRTIVAWLASVCVPALLAASLLAFRQSLDLASVLFVFQLGVLVTSLIGGVVPAVFTALWAGLLANYLFTEPTGSLTITSPENAFALMVFVVVAAVVAALVDRLRRRTREAALRSEQAQLLASIAVGGARADDPVATILEQVRVAFGMASAVLQPAGTPAPEGATTVDAGHGAELMLNGRPLSADNATFLDAVARQVGAARHQVMLAAEAAQNDRLRQTDTVRTALLTAVSHDLRTPLATISASVSSLLDSSLRLPPADRQELTGSIAAAAGQLDDLIGNLLDLSRLQTGSIAPLLRPSSVDEIIGRALVGLDRSRVRDEVSDALPLIVTDAGLLERVLANLVANALRHTDSQVRIDAGVVAARMEIRVADHGPGVPEEQRDSMFHAFQRLGDVPRGAGVGLGLAVARGLTEAVGGTVEADDTPGGGLTMTISIPVLGPATAPQIGGGAADTVDVAGEV</sequence>
<feature type="domain" description="Histidine kinase" evidence="15">
    <location>
        <begin position="611"/>
        <end position="820"/>
    </location>
</feature>
<evidence type="ECO:0000256" key="14">
    <source>
        <dbReference type="SAM" id="Phobius"/>
    </source>
</evidence>
<keyword evidence="9" id="KW-0418">Kinase</keyword>
<dbReference type="InterPro" id="IPR003594">
    <property type="entry name" value="HATPase_dom"/>
</dbReference>
<comment type="catalytic activity">
    <reaction evidence="1">
        <text>ATP + protein L-histidine = ADP + protein N-phospho-L-histidine.</text>
        <dbReference type="EC" id="2.7.13.3"/>
    </reaction>
</comment>
<gene>
    <name evidence="16" type="ORF">ABLG96_15910</name>
</gene>
<dbReference type="CDD" id="cd00082">
    <property type="entry name" value="HisKA"/>
    <property type="match status" value="1"/>
</dbReference>
<dbReference type="InterPro" id="IPR004358">
    <property type="entry name" value="Sig_transdc_His_kin-like_C"/>
</dbReference>
<dbReference type="GO" id="GO:0000155">
    <property type="term" value="F:phosphorelay sensor kinase activity"/>
    <property type="evidence" value="ECO:0007669"/>
    <property type="project" value="InterPro"/>
</dbReference>
<dbReference type="GO" id="GO:0005886">
    <property type="term" value="C:plasma membrane"/>
    <property type="evidence" value="ECO:0007669"/>
    <property type="project" value="UniProtKB-SubCell"/>
</dbReference>
<dbReference type="InterPro" id="IPR036097">
    <property type="entry name" value="HisK_dim/P_sf"/>
</dbReference>
<dbReference type="PANTHER" id="PTHR45569">
    <property type="entry name" value="SENSOR PROTEIN KDPD"/>
    <property type="match status" value="1"/>
</dbReference>
<dbReference type="PROSITE" id="PS50109">
    <property type="entry name" value="HIS_KIN"/>
    <property type="match status" value="1"/>
</dbReference>
<feature type="transmembrane region" description="Helical" evidence="14">
    <location>
        <begin position="419"/>
        <end position="445"/>
    </location>
</feature>
<keyword evidence="7 14" id="KW-0812">Transmembrane</keyword>
<name>A0AAU8DKF1_9ACTN</name>
<dbReference type="RefSeq" id="WP_353648317.1">
    <property type="nucleotide sequence ID" value="NZ_CP159218.1"/>
</dbReference>
<dbReference type="FunFam" id="3.40.50.300:FF:000483">
    <property type="entry name" value="Sensor histidine kinase KdpD"/>
    <property type="match status" value="1"/>
</dbReference>
<keyword evidence="12" id="KW-0902">Two-component regulatory system</keyword>
<evidence type="ECO:0000256" key="10">
    <source>
        <dbReference type="ARBA" id="ARBA00022840"/>
    </source>
</evidence>
<dbReference type="Pfam" id="PF02702">
    <property type="entry name" value="KdpD"/>
    <property type="match status" value="1"/>
</dbReference>
<evidence type="ECO:0000256" key="11">
    <source>
        <dbReference type="ARBA" id="ARBA00022989"/>
    </source>
</evidence>
<dbReference type="InterPro" id="IPR003661">
    <property type="entry name" value="HisK_dim/P_dom"/>
</dbReference>
<dbReference type="Pfam" id="PF13493">
    <property type="entry name" value="DUF4118"/>
    <property type="match status" value="1"/>
</dbReference>
<dbReference type="Pfam" id="PF00512">
    <property type="entry name" value="HisKA"/>
    <property type="match status" value="1"/>
</dbReference>
<evidence type="ECO:0000256" key="3">
    <source>
        <dbReference type="ARBA" id="ARBA00004236"/>
    </source>
</evidence>
<protein>
    <recommendedName>
        <fullName evidence="4">histidine kinase</fullName>
        <ecNumber evidence="4">2.7.13.3</ecNumber>
    </recommendedName>
</protein>
<dbReference type="Gene3D" id="1.20.120.620">
    <property type="entry name" value="Backbone structure of the membrane domain of e. Coli histidine kinase receptor kdpd"/>
    <property type="match status" value="1"/>
</dbReference>
<feature type="transmembrane region" description="Helical" evidence="14">
    <location>
        <begin position="465"/>
        <end position="483"/>
    </location>
</feature>
<dbReference type="SUPFAM" id="SSF47384">
    <property type="entry name" value="Homodimeric domain of signal transducing histidine kinase"/>
    <property type="match status" value="1"/>
</dbReference>
<evidence type="ECO:0000256" key="5">
    <source>
        <dbReference type="ARBA" id="ARBA00022553"/>
    </source>
</evidence>
<evidence type="ECO:0000256" key="7">
    <source>
        <dbReference type="ARBA" id="ARBA00022692"/>
    </source>
</evidence>
<evidence type="ECO:0000256" key="6">
    <source>
        <dbReference type="ARBA" id="ARBA00022679"/>
    </source>
</evidence>
<dbReference type="InterPro" id="IPR036890">
    <property type="entry name" value="HATPase_C_sf"/>
</dbReference>
<keyword evidence="11 14" id="KW-1133">Transmembrane helix</keyword>
<dbReference type="GO" id="GO:0005737">
    <property type="term" value="C:cytoplasm"/>
    <property type="evidence" value="ECO:0007669"/>
    <property type="project" value="UniProtKB-ARBA"/>
</dbReference>
<dbReference type="InterPro" id="IPR003852">
    <property type="entry name" value="Sig_transdc_His_kinase_KdpD_N"/>
</dbReference>
<dbReference type="SMART" id="SM00388">
    <property type="entry name" value="HisKA"/>
    <property type="match status" value="1"/>
</dbReference>
<dbReference type="Gene3D" id="3.40.50.300">
    <property type="entry name" value="P-loop containing nucleotide triphosphate hydrolases"/>
    <property type="match status" value="1"/>
</dbReference>
<evidence type="ECO:0000256" key="12">
    <source>
        <dbReference type="ARBA" id="ARBA00023012"/>
    </source>
</evidence>
<dbReference type="Gene3D" id="3.40.50.620">
    <property type="entry name" value="HUPs"/>
    <property type="match status" value="1"/>
</dbReference>
<dbReference type="Pfam" id="PF02518">
    <property type="entry name" value="HATPase_c"/>
    <property type="match status" value="1"/>
</dbReference>
<dbReference type="SUPFAM" id="SSF55874">
    <property type="entry name" value="ATPase domain of HSP90 chaperone/DNA topoisomerase II/histidine kinase"/>
    <property type="match status" value="1"/>
</dbReference>
<keyword evidence="8" id="KW-0547">Nucleotide-binding</keyword>
<dbReference type="GO" id="GO:0005524">
    <property type="term" value="F:ATP binding"/>
    <property type="evidence" value="ECO:0007669"/>
    <property type="project" value="UniProtKB-KW"/>
</dbReference>
<dbReference type="PRINTS" id="PR00344">
    <property type="entry name" value="BCTRLSENSOR"/>
</dbReference>
<dbReference type="PANTHER" id="PTHR45569:SF1">
    <property type="entry name" value="SENSOR PROTEIN KDPD"/>
    <property type="match status" value="1"/>
</dbReference>
<comment type="subcellular location">
    <subcellularLocation>
        <location evidence="3">Cell membrane</location>
    </subcellularLocation>
    <subcellularLocation>
        <location evidence="2">Membrane</location>
        <topology evidence="2">Multi-pass membrane protein</topology>
    </subcellularLocation>
</comment>
<dbReference type="EC" id="2.7.13.3" evidence="4"/>
<dbReference type="InterPro" id="IPR038318">
    <property type="entry name" value="KdpD_sf"/>
</dbReference>